<feature type="transmembrane region" description="Helical" evidence="1">
    <location>
        <begin position="29"/>
        <end position="55"/>
    </location>
</feature>
<evidence type="ECO:0008006" key="4">
    <source>
        <dbReference type="Google" id="ProtNLM"/>
    </source>
</evidence>
<evidence type="ECO:0000256" key="1">
    <source>
        <dbReference type="SAM" id="Phobius"/>
    </source>
</evidence>
<accession>A0ABV0T610</accession>
<reference evidence="2 3" key="1">
    <citation type="submission" date="2021-06" db="EMBL/GenBank/DDBJ databases">
        <authorList>
            <person name="Palmer J.M."/>
        </authorList>
    </citation>
    <scope>NUCLEOTIDE SEQUENCE [LARGE SCALE GENOMIC DNA]</scope>
    <source>
        <strain evidence="3">if_2019</strain>
        <tissue evidence="2">Muscle</tissue>
    </source>
</reference>
<keyword evidence="1" id="KW-0472">Membrane</keyword>
<keyword evidence="3" id="KW-1185">Reference proteome</keyword>
<proteinExistence type="predicted"/>
<dbReference type="EMBL" id="JAHRIQ010019450">
    <property type="protein sequence ID" value="MEQ2227368.1"/>
    <property type="molecule type" value="Genomic_DNA"/>
</dbReference>
<evidence type="ECO:0000313" key="3">
    <source>
        <dbReference type="Proteomes" id="UP001482620"/>
    </source>
</evidence>
<protein>
    <recommendedName>
        <fullName evidence="4">NADH dehydrogenase subunit 6</fullName>
    </recommendedName>
</protein>
<name>A0ABV0T610_9TELE</name>
<evidence type="ECO:0000313" key="2">
    <source>
        <dbReference type="EMBL" id="MEQ2227368.1"/>
    </source>
</evidence>
<sequence length="142" mass="14706">MIHAEGRFAHKDVGPISSLPHYLPVAGVSAHWCTCVSLCLGLGALVCAGSLLVAAYQDLGPWALSGLCLGSDVSLGLWVHGWICCGVDSCWLGPWARRSSSLGLLCCGCWVVPLGLSSALLLGGCGSPSNGSPWVPVLWDAF</sequence>
<dbReference type="Proteomes" id="UP001482620">
    <property type="component" value="Unassembled WGS sequence"/>
</dbReference>
<feature type="transmembrane region" description="Helical" evidence="1">
    <location>
        <begin position="102"/>
        <end position="122"/>
    </location>
</feature>
<keyword evidence="1" id="KW-1133">Transmembrane helix</keyword>
<gene>
    <name evidence="2" type="ORF">ILYODFUR_037008</name>
</gene>
<keyword evidence="1" id="KW-0812">Transmembrane</keyword>
<organism evidence="2 3">
    <name type="scientific">Ilyodon furcidens</name>
    <name type="common">goldbreast splitfin</name>
    <dbReference type="NCBI Taxonomy" id="33524"/>
    <lineage>
        <taxon>Eukaryota</taxon>
        <taxon>Metazoa</taxon>
        <taxon>Chordata</taxon>
        <taxon>Craniata</taxon>
        <taxon>Vertebrata</taxon>
        <taxon>Euteleostomi</taxon>
        <taxon>Actinopterygii</taxon>
        <taxon>Neopterygii</taxon>
        <taxon>Teleostei</taxon>
        <taxon>Neoteleostei</taxon>
        <taxon>Acanthomorphata</taxon>
        <taxon>Ovalentaria</taxon>
        <taxon>Atherinomorphae</taxon>
        <taxon>Cyprinodontiformes</taxon>
        <taxon>Goodeidae</taxon>
        <taxon>Ilyodon</taxon>
    </lineage>
</organism>
<comment type="caution">
    <text evidence="2">The sequence shown here is derived from an EMBL/GenBank/DDBJ whole genome shotgun (WGS) entry which is preliminary data.</text>
</comment>